<evidence type="ECO:0000313" key="1">
    <source>
        <dbReference type="EMBL" id="TMS33195.1"/>
    </source>
</evidence>
<comment type="caution">
    <text evidence="1">The sequence shown here is derived from an EMBL/GenBank/DDBJ whole genome shotgun (WGS) entry which is preliminary data.</text>
</comment>
<gene>
    <name evidence="1" type="ORF">L596_000962</name>
</gene>
<reference evidence="1 2" key="1">
    <citation type="journal article" date="2015" name="Genome Biol.">
        <title>Comparative genomics of Steinernema reveals deeply conserved gene regulatory networks.</title>
        <authorList>
            <person name="Dillman A.R."/>
            <person name="Macchietto M."/>
            <person name="Porter C.F."/>
            <person name="Rogers A."/>
            <person name="Williams B."/>
            <person name="Antoshechkin I."/>
            <person name="Lee M.M."/>
            <person name="Goodwin Z."/>
            <person name="Lu X."/>
            <person name="Lewis E.E."/>
            <person name="Goodrich-Blair H."/>
            <person name="Stock S.P."/>
            <person name="Adams B.J."/>
            <person name="Sternberg P.W."/>
            <person name="Mortazavi A."/>
        </authorList>
    </citation>
    <scope>NUCLEOTIDE SEQUENCE [LARGE SCALE GENOMIC DNA]</scope>
    <source>
        <strain evidence="1 2">ALL</strain>
    </source>
</reference>
<name>A0A4U8ULY4_STECR</name>
<sequence length="118" mass="12490">MCVWVSALSSSGFAFRIVSHLCETIRSARTLTRGTSLEATFPPGKGGWFIGYVVPLGGCASTATGVPLPQYLRIEWRCSIPPSPLSLWFPGSLPGSLPFFGLRRPLVCGSSRGVASGS</sequence>
<organism evidence="1 2">
    <name type="scientific">Steinernema carpocapsae</name>
    <name type="common">Entomopathogenic nematode</name>
    <dbReference type="NCBI Taxonomy" id="34508"/>
    <lineage>
        <taxon>Eukaryota</taxon>
        <taxon>Metazoa</taxon>
        <taxon>Ecdysozoa</taxon>
        <taxon>Nematoda</taxon>
        <taxon>Chromadorea</taxon>
        <taxon>Rhabditida</taxon>
        <taxon>Tylenchina</taxon>
        <taxon>Panagrolaimomorpha</taxon>
        <taxon>Strongyloidoidea</taxon>
        <taxon>Steinernematidae</taxon>
        <taxon>Steinernema</taxon>
    </lineage>
</organism>
<dbReference type="Proteomes" id="UP000298663">
    <property type="component" value="Chromosome X"/>
</dbReference>
<evidence type="ECO:0000313" key="2">
    <source>
        <dbReference type="Proteomes" id="UP000298663"/>
    </source>
</evidence>
<dbReference type="EMBL" id="CM016762">
    <property type="protein sequence ID" value="TMS33195.1"/>
    <property type="molecule type" value="Genomic_DNA"/>
</dbReference>
<proteinExistence type="predicted"/>
<dbReference type="AlphaFoldDB" id="A0A4U8ULY4"/>
<dbReference type="EMBL" id="AZBU02000001">
    <property type="protein sequence ID" value="TMS33195.1"/>
    <property type="molecule type" value="Genomic_DNA"/>
</dbReference>
<accession>A0A4U8ULY4</accession>
<keyword evidence="2" id="KW-1185">Reference proteome</keyword>
<protein>
    <submittedName>
        <fullName evidence="1">Uncharacterized protein</fullName>
    </submittedName>
</protein>
<reference evidence="1 2" key="2">
    <citation type="journal article" date="2019" name="G3 (Bethesda)">
        <title>Hybrid Assembly of the Genome of the Entomopathogenic Nematode Steinernema carpocapsae Identifies the X-Chromosome.</title>
        <authorList>
            <person name="Serra L."/>
            <person name="Macchietto M."/>
            <person name="Macias-Munoz A."/>
            <person name="McGill C.J."/>
            <person name="Rodriguez I.M."/>
            <person name="Rodriguez B."/>
            <person name="Murad R."/>
            <person name="Mortazavi A."/>
        </authorList>
    </citation>
    <scope>NUCLEOTIDE SEQUENCE [LARGE SCALE GENOMIC DNA]</scope>
    <source>
        <strain evidence="1 2">ALL</strain>
    </source>
</reference>